<proteinExistence type="predicted"/>
<feature type="region of interest" description="Disordered" evidence="1">
    <location>
        <begin position="144"/>
        <end position="164"/>
    </location>
</feature>
<reference evidence="2 3" key="1">
    <citation type="submission" date="2024-07" db="EMBL/GenBank/DDBJ databases">
        <title>Draft sequence of the Neodothiora populina.</title>
        <authorList>
            <person name="Drown D.D."/>
            <person name="Schuette U.S."/>
            <person name="Buechlein A.B."/>
            <person name="Rusch D.R."/>
            <person name="Winton L.W."/>
            <person name="Adams G.A."/>
        </authorList>
    </citation>
    <scope>NUCLEOTIDE SEQUENCE [LARGE SCALE GENOMIC DNA]</scope>
    <source>
        <strain evidence="2 3">CPC 39397</strain>
    </source>
</reference>
<name>A0ABR3PPK0_9PEZI</name>
<dbReference type="GeneID" id="95978115"/>
<keyword evidence="3" id="KW-1185">Reference proteome</keyword>
<dbReference type="Proteomes" id="UP001562354">
    <property type="component" value="Unassembled WGS sequence"/>
</dbReference>
<feature type="region of interest" description="Disordered" evidence="1">
    <location>
        <begin position="103"/>
        <end position="123"/>
    </location>
</feature>
<sequence>MSTPPSTAAATPPKSEAIIADFKQKIKSTPAWVTFPQCIDDSLLQQSTTGSAKMLGLRATRLWYKISRLATPETANKELWKLTGGKRAGIPHLEGLFVQLSTDRPRTADEKRQPSAKALSTPMSGRKIAKLKSEFISITNTLRTKRNTDDAGPMSSPDAGKRRRLDEVPADDCIVVQRSLTTNKVPRSSLESSLERTSEDMWADLHAKLKDELEDVADAYRQSNYELTKADENVVRCQHELQSCQAKLELHDRDIAAFQDRLAQVVSNANGRS</sequence>
<protein>
    <submittedName>
        <fullName evidence="2">Uncharacterized protein</fullName>
    </submittedName>
</protein>
<evidence type="ECO:0000313" key="3">
    <source>
        <dbReference type="Proteomes" id="UP001562354"/>
    </source>
</evidence>
<evidence type="ECO:0000313" key="2">
    <source>
        <dbReference type="EMBL" id="KAL1311472.1"/>
    </source>
</evidence>
<dbReference type="RefSeq" id="XP_069204321.1">
    <property type="nucleotide sequence ID" value="XM_069344054.1"/>
</dbReference>
<comment type="caution">
    <text evidence="2">The sequence shown here is derived from an EMBL/GenBank/DDBJ whole genome shotgun (WGS) entry which is preliminary data.</text>
</comment>
<dbReference type="EMBL" id="JBFMKM010000002">
    <property type="protein sequence ID" value="KAL1311472.1"/>
    <property type="molecule type" value="Genomic_DNA"/>
</dbReference>
<feature type="compositionally biased region" description="Basic and acidic residues" evidence="1">
    <location>
        <begin position="103"/>
        <end position="113"/>
    </location>
</feature>
<evidence type="ECO:0000256" key="1">
    <source>
        <dbReference type="SAM" id="MobiDB-lite"/>
    </source>
</evidence>
<gene>
    <name evidence="2" type="ORF">AAFC00_004415</name>
</gene>
<organism evidence="2 3">
    <name type="scientific">Neodothiora populina</name>
    <dbReference type="NCBI Taxonomy" id="2781224"/>
    <lineage>
        <taxon>Eukaryota</taxon>
        <taxon>Fungi</taxon>
        <taxon>Dikarya</taxon>
        <taxon>Ascomycota</taxon>
        <taxon>Pezizomycotina</taxon>
        <taxon>Dothideomycetes</taxon>
        <taxon>Dothideomycetidae</taxon>
        <taxon>Dothideales</taxon>
        <taxon>Dothioraceae</taxon>
        <taxon>Neodothiora</taxon>
    </lineage>
</organism>
<accession>A0ABR3PPK0</accession>